<accession>L7JT63</accession>
<dbReference type="STRING" id="72359.L7JT63"/>
<dbReference type="HOGENOM" id="CLU_1220438_0_0_1"/>
<dbReference type="EMBL" id="JH994060">
    <property type="protein sequence ID" value="ELQ74211.1"/>
    <property type="molecule type" value="Genomic_DNA"/>
</dbReference>
<reference evidence="1 2" key="1">
    <citation type="journal article" date="2012" name="PLoS Pathog.">
        <title>The genome of the obligate intracellular parasite Trachipleistophora hominis: new insights into microsporidian genome dynamics and reductive evolution.</title>
        <authorList>
            <person name="Heinz E."/>
            <person name="Williams T.A."/>
            <person name="Nakjang S."/>
            <person name="Noel C.J."/>
            <person name="Swan D.C."/>
            <person name="Goldberg A.V."/>
            <person name="Harris S.R."/>
            <person name="Weinmaier T."/>
            <person name="Markert S."/>
            <person name="Becher D."/>
            <person name="Bernhardt J."/>
            <person name="Dagan T."/>
            <person name="Hacker C."/>
            <person name="Lucocq J.M."/>
            <person name="Schweder T."/>
            <person name="Rattei T."/>
            <person name="Hall N."/>
            <person name="Hirt R.P."/>
            <person name="Embley T.M."/>
        </authorList>
    </citation>
    <scope>NUCLEOTIDE SEQUENCE [LARGE SCALE GENOMIC DNA]</scope>
</reference>
<organism evidence="1 2">
    <name type="scientific">Trachipleistophora hominis</name>
    <name type="common">Microsporidian parasite</name>
    <dbReference type="NCBI Taxonomy" id="72359"/>
    <lineage>
        <taxon>Eukaryota</taxon>
        <taxon>Fungi</taxon>
        <taxon>Fungi incertae sedis</taxon>
        <taxon>Microsporidia</taxon>
        <taxon>Pleistophoridae</taxon>
        <taxon>Trachipleistophora</taxon>
    </lineage>
</organism>
<name>L7JT63_TRAHO</name>
<dbReference type="InParanoid" id="L7JT63"/>
<protein>
    <submittedName>
        <fullName evidence="1">Uncharacterized protein</fullName>
    </submittedName>
</protein>
<evidence type="ECO:0000313" key="2">
    <source>
        <dbReference type="Proteomes" id="UP000011185"/>
    </source>
</evidence>
<sequence>MQITSNTIFQLNINSNKIIQHLINHYKKVILVIDDKNNTQFDHIYDFRGVNIHSSQVKDRQLITRHRFFFLVRRGLLSGLDYDCIIFRLPKLDSIEISTFKIFYYNNIKCKDLCAVFAFLGEINEMDPIYLHSKRFIMPNDTKPQESPNVKILVCKPTRDDELLTYLKLKTALEYNKDDDLEFISYELAFKKMVVYLKKNKHLIQQASCYSSTNVSEKGIRAIEHNT</sequence>
<dbReference type="VEuPathDB" id="MicrosporidiaDB:THOM_2862"/>
<dbReference type="Proteomes" id="UP000011185">
    <property type="component" value="Unassembled WGS sequence"/>
</dbReference>
<keyword evidence="2" id="KW-1185">Reference proteome</keyword>
<proteinExistence type="predicted"/>
<gene>
    <name evidence="1" type="ORF">THOM_2862</name>
</gene>
<dbReference type="AlphaFoldDB" id="L7JT63"/>
<evidence type="ECO:0000313" key="1">
    <source>
        <dbReference type="EMBL" id="ELQ74211.1"/>
    </source>
</evidence>